<dbReference type="AlphaFoldDB" id="A0A0F9CGY6"/>
<reference evidence="1" key="1">
    <citation type="journal article" date="2015" name="Nature">
        <title>Complex archaea that bridge the gap between prokaryotes and eukaryotes.</title>
        <authorList>
            <person name="Spang A."/>
            <person name="Saw J.H."/>
            <person name="Jorgensen S.L."/>
            <person name="Zaremba-Niedzwiedzka K."/>
            <person name="Martijn J."/>
            <person name="Lind A.E."/>
            <person name="van Eijk R."/>
            <person name="Schleper C."/>
            <person name="Guy L."/>
            <person name="Ettema T.J."/>
        </authorList>
    </citation>
    <scope>NUCLEOTIDE SEQUENCE</scope>
</reference>
<comment type="caution">
    <text evidence="1">The sequence shown here is derived from an EMBL/GenBank/DDBJ whole genome shotgun (WGS) entry which is preliminary data.</text>
</comment>
<gene>
    <name evidence="1" type="ORF">LCGC14_2667670</name>
</gene>
<name>A0A0F9CGY6_9ZZZZ</name>
<dbReference type="EMBL" id="LAZR01046690">
    <property type="protein sequence ID" value="KKK95951.1"/>
    <property type="molecule type" value="Genomic_DNA"/>
</dbReference>
<organism evidence="1">
    <name type="scientific">marine sediment metagenome</name>
    <dbReference type="NCBI Taxonomy" id="412755"/>
    <lineage>
        <taxon>unclassified sequences</taxon>
        <taxon>metagenomes</taxon>
        <taxon>ecological metagenomes</taxon>
    </lineage>
</organism>
<protein>
    <submittedName>
        <fullName evidence="1">Uncharacterized protein</fullName>
    </submittedName>
</protein>
<accession>A0A0F9CGY6</accession>
<proteinExistence type="predicted"/>
<sequence length="113" mass="12595">MMKKPEIVAAIKRKLNVIAKNCEVKVAEVILRLRRNEADAYEAGKLTESTRCLELLGKTIGMFTDKIDVSSEIILGPREIILNVIDEKTGTEVKQVINQRLVGTVKCLTQNGK</sequence>
<evidence type="ECO:0000313" key="1">
    <source>
        <dbReference type="EMBL" id="KKK95951.1"/>
    </source>
</evidence>